<dbReference type="InterPro" id="IPR012318">
    <property type="entry name" value="HTH_CRP"/>
</dbReference>
<comment type="caution">
    <text evidence="6">The sequence shown here is derived from an EMBL/GenBank/DDBJ whole genome shotgun (WGS) entry which is preliminary data.</text>
</comment>
<dbReference type="PANTHER" id="PTHR24567:SF74">
    <property type="entry name" value="HTH-TYPE TRANSCRIPTIONAL REGULATOR ARCR"/>
    <property type="match status" value="1"/>
</dbReference>
<keyword evidence="1" id="KW-0805">Transcription regulation</keyword>
<dbReference type="AlphaFoldDB" id="A0A243WKD6"/>
<dbReference type="SMART" id="SM00100">
    <property type="entry name" value="cNMP"/>
    <property type="match status" value="1"/>
</dbReference>
<dbReference type="GO" id="GO:0003677">
    <property type="term" value="F:DNA binding"/>
    <property type="evidence" value="ECO:0007669"/>
    <property type="project" value="UniProtKB-KW"/>
</dbReference>
<dbReference type="Pfam" id="PF13545">
    <property type="entry name" value="HTH_Crp_2"/>
    <property type="match status" value="1"/>
</dbReference>
<dbReference type="InterPro" id="IPR000595">
    <property type="entry name" value="cNMP-bd_dom"/>
</dbReference>
<dbReference type="Gene3D" id="2.60.120.10">
    <property type="entry name" value="Jelly Rolls"/>
    <property type="match status" value="1"/>
</dbReference>
<gene>
    <name evidence="6" type="ORF">BXP70_01125</name>
</gene>
<dbReference type="PRINTS" id="PR00034">
    <property type="entry name" value="HTHCRP"/>
</dbReference>
<evidence type="ECO:0000259" key="5">
    <source>
        <dbReference type="PROSITE" id="PS51063"/>
    </source>
</evidence>
<dbReference type="GO" id="GO:0005829">
    <property type="term" value="C:cytosol"/>
    <property type="evidence" value="ECO:0007669"/>
    <property type="project" value="TreeGrafter"/>
</dbReference>
<dbReference type="PROSITE" id="PS51063">
    <property type="entry name" value="HTH_CRP_2"/>
    <property type="match status" value="1"/>
</dbReference>
<dbReference type="PROSITE" id="PS50042">
    <property type="entry name" value="CNMP_BINDING_3"/>
    <property type="match status" value="1"/>
</dbReference>
<organism evidence="6 7">
    <name type="scientific">Hymenobacter crusticola</name>
    <dbReference type="NCBI Taxonomy" id="1770526"/>
    <lineage>
        <taxon>Bacteria</taxon>
        <taxon>Pseudomonadati</taxon>
        <taxon>Bacteroidota</taxon>
        <taxon>Cytophagia</taxon>
        <taxon>Cytophagales</taxon>
        <taxon>Hymenobacteraceae</taxon>
        <taxon>Hymenobacter</taxon>
    </lineage>
</organism>
<evidence type="ECO:0000256" key="3">
    <source>
        <dbReference type="ARBA" id="ARBA00023163"/>
    </source>
</evidence>
<sequence length="214" mass="23409">MYCQPEELEVIASSKVCQKYRKGQIIYQEGNPALGLYCVHSGKIKVIKVGGDYKEQIVHLGKEGEVLGLAALIASSSYSTSAVALDDCVVCFVPRISFLHLLSSNSQFCTSLLKVLADSLHKAEQGMVHLAYKPVRERLADALLLLLRTYQLTNQTQFSIAISRDDLAALVGTAKETTIRLLSEFKDEGIITSKGSQITILKPESLAEIAALYT</sequence>
<keyword evidence="7" id="KW-1185">Reference proteome</keyword>
<keyword evidence="3" id="KW-0804">Transcription</keyword>
<dbReference type="InterPro" id="IPR050397">
    <property type="entry name" value="Env_Response_Regulators"/>
</dbReference>
<dbReference type="GO" id="GO:0003700">
    <property type="term" value="F:DNA-binding transcription factor activity"/>
    <property type="evidence" value="ECO:0007669"/>
    <property type="project" value="TreeGrafter"/>
</dbReference>
<feature type="domain" description="Cyclic nucleotide-binding" evidence="4">
    <location>
        <begin position="1"/>
        <end position="102"/>
    </location>
</feature>
<dbReference type="PANTHER" id="PTHR24567">
    <property type="entry name" value="CRP FAMILY TRANSCRIPTIONAL REGULATORY PROTEIN"/>
    <property type="match status" value="1"/>
</dbReference>
<dbReference type="SUPFAM" id="SSF46785">
    <property type="entry name" value="Winged helix' DNA-binding domain"/>
    <property type="match status" value="1"/>
</dbReference>
<name>A0A243WKD6_9BACT</name>
<dbReference type="SUPFAM" id="SSF51206">
    <property type="entry name" value="cAMP-binding domain-like"/>
    <property type="match status" value="1"/>
</dbReference>
<accession>A0A243WKD6</accession>
<keyword evidence="2" id="KW-0238">DNA-binding</keyword>
<feature type="domain" description="HTH crp-type" evidence="5">
    <location>
        <begin position="133"/>
        <end position="204"/>
    </location>
</feature>
<dbReference type="Proteomes" id="UP000194873">
    <property type="component" value="Unassembled WGS sequence"/>
</dbReference>
<evidence type="ECO:0008006" key="8">
    <source>
        <dbReference type="Google" id="ProtNLM"/>
    </source>
</evidence>
<dbReference type="Pfam" id="PF00027">
    <property type="entry name" value="cNMP_binding"/>
    <property type="match status" value="1"/>
</dbReference>
<dbReference type="CDD" id="cd00038">
    <property type="entry name" value="CAP_ED"/>
    <property type="match status" value="1"/>
</dbReference>
<dbReference type="InterPro" id="IPR018490">
    <property type="entry name" value="cNMP-bd_dom_sf"/>
</dbReference>
<reference evidence="6 7" key="1">
    <citation type="submission" date="2017-01" db="EMBL/GenBank/DDBJ databases">
        <title>A new Hymenobacter.</title>
        <authorList>
            <person name="Liang Y."/>
            <person name="Feng F."/>
        </authorList>
    </citation>
    <scope>NUCLEOTIDE SEQUENCE [LARGE SCALE GENOMIC DNA]</scope>
    <source>
        <strain evidence="6">MIMBbqt21</strain>
    </source>
</reference>
<evidence type="ECO:0000256" key="2">
    <source>
        <dbReference type="ARBA" id="ARBA00023125"/>
    </source>
</evidence>
<dbReference type="Gene3D" id="1.10.10.10">
    <property type="entry name" value="Winged helix-like DNA-binding domain superfamily/Winged helix DNA-binding domain"/>
    <property type="match status" value="1"/>
</dbReference>
<evidence type="ECO:0000259" key="4">
    <source>
        <dbReference type="PROSITE" id="PS50042"/>
    </source>
</evidence>
<proteinExistence type="predicted"/>
<evidence type="ECO:0000313" key="7">
    <source>
        <dbReference type="Proteomes" id="UP000194873"/>
    </source>
</evidence>
<evidence type="ECO:0000313" key="6">
    <source>
        <dbReference type="EMBL" id="OUJ76326.1"/>
    </source>
</evidence>
<dbReference type="SMART" id="SM00419">
    <property type="entry name" value="HTH_CRP"/>
    <property type="match status" value="1"/>
</dbReference>
<protein>
    <recommendedName>
        <fullName evidence="8">Crp/Fnr family transcriptional regulator</fullName>
    </recommendedName>
</protein>
<evidence type="ECO:0000256" key="1">
    <source>
        <dbReference type="ARBA" id="ARBA00023015"/>
    </source>
</evidence>
<dbReference type="InterPro" id="IPR036388">
    <property type="entry name" value="WH-like_DNA-bd_sf"/>
</dbReference>
<dbReference type="InterPro" id="IPR036390">
    <property type="entry name" value="WH_DNA-bd_sf"/>
</dbReference>
<dbReference type="EMBL" id="MTSE01000001">
    <property type="protein sequence ID" value="OUJ76326.1"/>
    <property type="molecule type" value="Genomic_DNA"/>
</dbReference>
<dbReference type="InterPro" id="IPR014710">
    <property type="entry name" value="RmlC-like_jellyroll"/>
</dbReference>